<organism evidence="2 3">
    <name type="scientific">Lentinula aff. detonsa</name>
    <dbReference type="NCBI Taxonomy" id="2804958"/>
    <lineage>
        <taxon>Eukaryota</taxon>
        <taxon>Fungi</taxon>
        <taxon>Dikarya</taxon>
        <taxon>Basidiomycota</taxon>
        <taxon>Agaricomycotina</taxon>
        <taxon>Agaricomycetes</taxon>
        <taxon>Agaricomycetidae</taxon>
        <taxon>Agaricales</taxon>
        <taxon>Marasmiineae</taxon>
        <taxon>Omphalotaceae</taxon>
        <taxon>Lentinula</taxon>
    </lineage>
</organism>
<dbReference type="AlphaFoldDB" id="A0AA38L1M2"/>
<name>A0AA38L1M2_9AGAR</name>
<reference evidence="2" key="1">
    <citation type="submission" date="2022-08" db="EMBL/GenBank/DDBJ databases">
        <authorList>
            <consortium name="DOE Joint Genome Institute"/>
            <person name="Min B."/>
            <person name="Riley R."/>
            <person name="Sierra-Patev S."/>
            <person name="Naranjo-Ortiz M."/>
            <person name="Looney B."/>
            <person name="Konkel Z."/>
            <person name="Slot J.C."/>
            <person name="Sakamoto Y."/>
            <person name="Steenwyk J.L."/>
            <person name="Rokas A."/>
            <person name="Carro J."/>
            <person name="Camarero S."/>
            <person name="Ferreira P."/>
            <person name="Molpeceres G."/>
            <person name="Ruiz-Duenas F.J."/>
            <person name="Serrano A."/>
            <person name="Henrissat B."/>
            <person name="Drula E."/>
            <person name="Hughes K.W."/>
            <person name="Mata J.L."/>
            <person name="Ishikawa N.K."/>
            <person name="Vargas-Isla R."/>
            <person name="Ushijima S."/>
            <person name="Smith C.A."/>
            <person name="Ahrendt S."/>
            <person name="Andreopoulos W."/>
            <person name="He G."/>
            <person name="Labutti K."/>
            <person name="Lipzen A."/>
            <person name="Ng V."/>
            <person name="Sandor L."/>
            <person name="Barry K."/>
            <person name="Martinez A.T."/>
            <person name="Xiao Y."/>
            <person name="Gibbons J.G."/>
            <person name="Terashima K."/>
            <person name="Hibbett D.S."/>
            <person name="Grigoriev I.V."/>
        </authorList>
    </citation>
    <scope>NUCLEOTIDE SEQUENCE</scope>
    <source>
        <strain evidence="2">TFB10291</strain>
    </source>
</reference>
<feature type="compositionally biased region" description="Polar residues" evidence="1">
    <location>
        <begin position="65"/>
        <end position="80"/>
    </location>
</feature>
<evidence type="ECO:0000256" key="1">
    <source>
        <dbReference type="SAM" id="MobiDB-lite"/>
    </source>
</evidence>
<evidence type="ECO:0000313" key="3">
    <source>
        <dbReference type="Proteomes" id="UP001163798"/>
    </source>
</evidence>
<proteinExistence type="predicted"/>
<gene>
    <name evidence="2" type="ORF">GGU10DRAFT_381358</name>
</gene>
<feature type="compositionally biased region" description="Low complexity" evidence="1">
    <location>
        <begin position="86"/>
        <end position="115"/>
    </location>
</feature>
<dbReference type="Proteomes" id="UP001163798">
    <property type="component" value="Unassembled WGS sequence"/>
</dbReference>
<comment type="caution">
    <text evidence="2">The sequence shown here is derived from an EMBL/GenBank/DDBJ whole genome shotgun (WGS) entry which is preliminary data.</text>
</comment>
<keyword evidence="3" id="KW-1185">Reference proteome</keyword>
<evidence type="ECO:0000313" key="2">
    <source>
        <dbReference type="EMBL" id="KAJ3780007.1"/>
    </source>
</evidence>
<protein>
    <submittedName>
        <fullName evidence="2">Uncharacterized protein</fullName>
    </submittedName>
</protein>
<sequence length="201" mass="21792">MSSIYSYLNPAPLQRNTVQSNDRAFHSASVGQANPVFSTTFHESNSSTQGTNLGSFTASSYSPLRSFDSHQMTPSPTTGSRLYLQPTGNTPSPTSSDTPSPTSSDTPSPTNSDTPHGTLPATTRASAKNLEQYAITLSRTFHLSAEYQMELITDPGQRFLFQVANNFAVRTAIERLQPADSAVPITRSLEVRVLRLAYADL</sequence>
<accession>A0AA38L1M2</accession>
<feature type="region of interest" description="Disordered" evidence="1">
    <location>
        <begin position="65"/>
        <end position="121"/>
    </location>
</feature>
<dbReference type="EMBL" id="MU793989">
    <property type="protein sequence ID" value="KAJ3780007.1"/>
    <property type="molecule type" value="Genomic_DNA"/>
</dbReference>